<evidence type="ECO:0000313" key="1">
    <source>
        <dbReference type="EMBL" id="VDN97701.1"/>
    </source>
</evidence>
<name>A0A0R3T465_RODNA</name>
<dbReference type="AlphaFoldDB" id="A0A0R3T465"/>
<sequence>MAILDEDGKLSQDSEHEFDCILTKYSLLAISSLEDELKPLSNEQRIPGILPSDFIGHQGLSDRAVENHKRLRIGFRADNASSFFHHSSKVTDSVSFPMLWYRTPGDRYPRS</sequence>
<dbReference type="Proteomes" id="UP000278807">
    <property type="component" value="Unassembled WGS sequence"/>
</dbReference>
<gene>
    <name evidence="1" type="ORF">HNAJ_LOCUS1842</name>
</gene>
<evidence type="ECO:0000313" key="2">
    <source>
        <dbReference type="Proteomes" id="UP000278807"/>
    </source>
</evidence>
<reference evidence="3" key="1">
    <citation type="submission" date="2016-04" db="UniProtKB">
        <authorList>
            <consortium name="WormBaseParasite"/>
        </authorList>
    </citation>
    <scope>IDENTIFICATION</scope>
</reference>
<accession>A0A0R3T465</accession>
<evidence type="ECO:0000313" key="3">
    <source>
        <dbReference type="WBParaSite" id="HNAJ_0000184301-mRNA-1"/>
    </source>
</evidence>
<protein>
    <submittedName>
        <fullName evidence="1 3">Uncharacterized protein</fullName>
    </submittedName>
</protein>
<dbReference type="WBParaSite" id="HNAJ_0000184301-mRNA-1">
    <property type="protein sequence ID" value="HNAJ_0000184301-mRNA-1"/>
    <property type="gene ID" value="HNAJ_0000184301"/>
</dbReference>
<dbReference type="EMBL" id="UZAE01000788">
    <property type="protein sequence ID" value="VDN97701.1"/>
    <property type="molecule type" value="Genomic_DNA"/>
</dbReference>
<organism evidence="3">
    <name type="scientific">Rodentolepis nana</name>
    <name type="common">Dwarf tapeworm</name>
    <name type="synonym">Hymenolepis nana</name>
    <dbReference type="NCBI Taxonomy" id="102285"/>
    <lineage>
        <taxon>Eukaryota</taxon>
        <taxon>Metazoa</taxon>
        <taxon>Spiralia</taxon>
        <taxon>Lophotrochozoa</taxon>
        <taxon>Platyhelminthes</taxon>
        <taxon>Cestoda</taxon>
        <taxon>Eucestoda</taxon>
        <taxon>Cyclophyllidea</taxon>
        <taxon>Hymenolepididae</taxon>
        <taxon>Rodentolepis</taxon>
    </lineage>
</organism>
<reference evidence="1 2" key="2">
    <citation type="submission" date="2018-11" db="EMBL/GenBank/DDBJ databases">
        <authorList>
            <consortium name="Pathogen Informatics"/>
        </authorList>
    </citation>
    <scope>NUCLEOTIDE SEQUENCE [LARGE SCALE GENOMIC DNA]</scope>
</reference>
<proteinExistence type="predicted"/>
<keyword evidence="2" id="KW-1185">Reference proteome</keyword>